<comment type="caution">
    <text evidence="2">The sequence shown here is derived from an EMBL/GenBank/DDBJ whole genome shotgun (WGS) entry which is preliminary data.</text>
</comment>
<dbReference type="AlphaFoldDB" id="A0A0G0KHR0"/>
<proteinExistence type="predicted"/>
<dbReference type="GO" id="GO:0016020">
    <property type="term" value="C:membrane"/>
    <property type="evidence" value="ECO:0007669"/>
    <property type="project" value="TreeGrafter"/>
</dbReference>
<protein>
    <submittedName>
        <fullName evidence="2">Carboxylesterase (Est-1)</fullName>
    </submittedName>
</protein>
<dbReference type="InterPro" id="IPR050266">
    <property type="entry name" value="AB_hydrolase_sf"/>
</dbReference>
<reference evidence="2 3" key="1">
    <citation type="journal article" date="2015" name="Nature">
        <title>rRNA introns, odd ribosomes, and small enigmatic genomes across a large radiation of phyla.</title>
        <authorList>
            <person name="Brown C.T."/>
            <person name="Hug L.A."/>
            <person name="Thomas B.C."/>
            <person name="Sharon I."/>
            <person name="Castelle C.J."/>
            <person name="Singh A."/>
            <person name="Wilkins M.J."/>
            <person name="Williams K.H."/>
            <person name="Banfield J.F."/>
        </authorList>
    </citation>
    <scope>NUCLEOTIDE SEQUENCE [LARGE SCALE GENOMIC DNA]</scope>
</reference>
<name>A0A0G0KHR0_9BACT</name>
<dbReference type="InterPro" id="IPR000073">
    <property type="entry name" value="AB_hydrolase_1"/>
</dbReference>
<dbReference type="PANTHER" id="PTHR43798:SF33">
    <property type="entry name" value="HYDROLASE, PUTATIVE (AFU_ORTHOLOGUE AFUA_2G14860)-RELATED"/>
    <property type="match status" value="1"/>
</dbReference>
<feature type="domain" description="AB hydrolase-1" evidence="1">
    <location>
        <begin position="26"/>
        <end position="256"/>
    </location>
</feature>
<dbReference type="PRINTS" id="PR00412">
    <property type="entry name" value="EPOXHYDRLASE"/>
</dbReference>
<organism evidence="2 3">
    <name type="scientific">Candidatus Daviesbacteria bacterium GW2011_GWF2_38_6</name>
    <dbReference type="NCBI Taxonomy" id="1618432"/>
    <lineage>
        <taxon>Bacteria</taxon>
        <taxon>Candidatus Daviesiibacteriota</taxon>
    </lineage>
</organism>
<gene>
    <name evidence="2" type="ORF">US99_C0025G0006</name>
</gene>
<dbReference type="PRINTS" id="PR00111">
    <property type="entry name" value="ABHYDROLASE"/>
</dbReference>
<dbReference type="Pfam" id="PF00561">
    <property type="entry name" value="Abhydrolase_1"/>
    <property type="match status" value="1"/>
</dbReference>
<dbReference type="InterPro" id="IPR029058">
    <property type="entry name" value="AB_hydrolase_fold"/>
</dbReference>
<dbReference type="Proteomes" id="UP000034324">
    <property type="component" value="Unassembled WGS sequence"/>
</dbReference>
<accession>A0A0G0KHR0</accession>
<dbReference type="PANTHER" id="PTHR43798">
    <property type="entry name" value="MONOACYLGLYCEROL LIPASE"/>
    <property type="match status" value="1"/>
</dbReference>
<evidence type="ECO:0000259" key="1">
    <source>
        <dbReference type="Pfam" id="PF00561"/>
    </source>
</evidence>
<evidence type="ECO:0000313" key="3">
    <source>
        <dbReference type="Proteomes" id="UP000034324"/>
    </source>
</evidence>
<evidence type="ECO:0000313" key="2">
    <source>
        <dbReference type="EMBL" id="KKQ78317.1"/>
    </source>
</evidence>
<dbReference type="Gene3D" id="3.40.50.1820">
    <property type="entry name" value="alpha/beta hydrolase"/>
    <property type="match status" value="1"/>
</dbReference>
<dbReference type="SUPFAM" id="SSF53474">
    <property type="entry name" value="alpha/beta-Hydrolases"/>
    <property type="match status" value="1"/>
</dbReference>
<dbReference type="InterPro" id="IPR000639">
    <property type="entry name" value="Epox_hydrolase-like"/>
</dbReference>
<dbReference type="EMBL" id="LBVC01000025">
    <property type="protein sequence ID" value="KKQ78317.1"/>
    <property type="molecule type" value="Genomic_DNA"/>
</dbReference>
<sequence length="273" mass="30914">MSGKYFESFDGAKIYYHKTEKDKNKWLVFLHGFGGDLTAWSKERSYFSKLGISTIALDLRGHGLSEKSDKKDFYKLENFAKDLKELLKIESINNAVIIGHCFGGMVAIYFQAKFPNNSKGLVLVDTGFKPPFISNNPVAKVFADYLIRLLQSLPDIKVAGHADFNKFQGTNDINFQRILSDILHTSLRSYLLLCSNFIKLDAGKLLDKIIVPTLVVEGTKDSIFPMEIAKYLHKRIETSELDLIEGANHIIVINNPVELEESIAEFLKKINFI</sequence>
<dbReference type="GO" id="GO:0003824">
    <property type="term" value="F:catalytic activity"/>
    <property type="evidence" value="ECO:0007669"/>
    <property type="project" value="InterPro"/>
</dbReference>